<evidence type="ECO:0000256" key="1">
    <source>
        <dbReference type="SAM" id="MobiDB-lite"/>
    </source>
</evidence>
<evidence type="ECO:0000313" key="5">
    <source>
        <dbReference type="Proteomes" id="UP000249304"/>
    </source>
</evidence>
<feature type="compositionally biased region" description="Basic residues" evidence="1">
    <location>
        <begin position="1"/>
        <end position="21"/>
    </location>
</feature>
<keyword evidence="2" id="KW-0472">Membrane</keyword>
<dbReference type="InterPro" id="IPR021994">
    <property type="entry name" value="DUF3592"/>
</dbReference>
<name>A0A2W2EB81_9ACTN</name>
<feature type="domain" description="DUF3592" evidence="3">
    <location>
        <begin position="115"/>
        <end position="180"/>
    </location>
</feature>
<sequence length="214" mass="23305">MARRVRRRRAARARRHRRPGRRTPPGQLPQLHAAAGHPHGRLIRHPGSARGTTGAEPAGSSACQASCNRHQYGRRVLQTINAVLVICGLGLIFVLVGGGTAIGSRRFRRRAHRAQGLVVGLKPSSPHDGTAYYAIIRFTTRQGVHVEARTHVASNPPPARPGRQVRVLYDPDAPTLIRIDNLMGRGTLLGLICVVVGIATLFVGFVVAYQELWV</sequence>
<comment type="caution">
    <text evidence="4">The sequence shown here is derived from an EMBL/GenBank/DDBJ whole genome shotgun (WGS) entry which is preliminary data.</text>
</comment>
<keyword evidence="2" id="KW-1133">Transmembrane helix</keyword>
<organism evidence="4 5">
    <name type="scientific">Nonomuraea aridisoli</name>
    <dbReference type="NCBI Taxonomy" id="2070368"/>
    <lineage>
        <taxon>Bacteria</taxon>
        <taxon>Bacillati</taxon>
        <taxon>Actinomycetota</taxon>
        <taxon>Actinomycetes</taxon>
        <taxon>Streptosporangiales</taxon>
        <taxon>Streptosporangiaceae</taxon>
        <taxon>Nonomuraea</taxon>
    </lineage>
</organism>
<evidence type="ECO:0000256" key="2">
    <source>
        <dbReference type="SAM" id="Phobius"/>
    </source>
</evidence>
<keyword evidence="5" id="KW-1185">Reference proteome</keyword>
<evidence type="ECO:0000259" key="3">
    <source>
        <dbReference type="Pfam" id="PF12158"/>
    </source>
</evidence>
<reference evidence="4 5" key="1">
    <citation type="submission" date="2018-01" db="EMBL/GenBank/DDBJ databases">
        <title>Draft genome sequence of Nonomuraea sp. KC333.</title>
        <authorList>
            <person name="Sahin N."/>
            <person name="Saygin H."/>
            <person name="Ay H."/>
        </authorList>
    </citation>
    <scope>NUCLEOTIDE SEQUENCE [LARGE SCALE GENOMIC DNA]</scope>
    <source>
        <strain evidence="4 5">KC333</strain>
    </source>
</reference>
<dbReference type="AlphaFoldDB" id="A0A2W2EB81"/>
<proteinExistence type="predicted"/>
<gene>
    <name evidence="4" type="ORF">C1J01_28110</name>
</gene>
<dbReference type="Pfam" id="PF12158">
    <property type="entry name" value="DUF3592"/>
    <property type="match status" value="1"/>
</dbReference>
<feature type="transmembrane region" description="Helical" evidence="2">
    <location>
        <begin position="82"/>
        <end position="103"/>
    </location>
</feature>
<evidence type="ECO:0000313" key="4">
    <source>
        <dbReference type="EMBL" id="PZG14069.1"/>
    </source>
</evidence>
<dbReference type="OrthoDB" id="4212335at2"/>
<accession>A0A2W2EB81</accession>
<dbReference type="EMBL" id="POUD01000138">
    <property type="protein sequence ID" value="PZG14069.1"/>
    <property type="molecule type" value="Genomic_DNA"/>
</dbReference>
<protein>
    <recommendedName>
        <fullName evidence="3">DUF3592 domain-containing protein</fullName>
    </recommendedName>
</protein>
<keyword evidence="2" id="KW-0812">Transmembrane</keyword>
<feature type="region of interest" description="Disordered" evidence="1">
    <location>
        <begin position="1"/>
        <end position="63"/>
    </location>
</feature>
<feature type="transmembrane region" description="Helical" evidence="2">
    <location>
        <begin position="188"/>
        <end position="209"/>
    </location>
</feature>
<dbReference type="Proteomes" id="UP000249304">
    <property type="component" value="Unassembled WGS sequence"/>
</dbReference>